<dbReference type="Pfam" id="PF01336">
    <property type="entry name" value="tRNA_anti-codon"/>
    <property type="match status" value="1"/>
</dbReference>
<keyword evidence="6 10" id="KW-0067">ATP-binding</keyword>
<keyword evidence="14" id="KW-1185">Reference proteome</keyword>
<evidence type="ECO:0000256" key="11">
    <source>
        <dbReference type="RuleBase" id="RU000336"/>
    </source>
</evidence>
<dbReference type="InterPro" id="IPR018149">
    <property type="entry name" value="Lys-tRNA-synth_II_C"/>
</dbReference>
<dbReference type="GO" id="GO:0000287">
    <property type="term" value="F:magnesium ion binding"/>
    <property type="evidence" value="ECO:0007669"/>
    <property type="project" value="UniProtKB-UniRule"/>
</dbReference>
<dbReference type="InterPro" id="IPR004364">
    <property type="entry name" value="Aa-tRNA-synt_II"/>
</dbReference>
<gene>
    <name evidence="10 13" type="primary">lysS</name>
    <name evidence="13" type="ORF">XW81_01985</name>
</gene>
<dbReference type="PATRIC" id="fig|118110.3.peg.395"/>
<dbReference type="OrthoDB" id="9762036at2"/>
<feature type="binding site" evidence="10">
    <location>
        <position position="404"/>
    </location>
    <ligand>
        <name>Mg(2+)</name>
        <dbReference type="ChEBI" id="CHEBI:18420"/>
        <label>1</label>
    </ligand>
</feature>
<evidence type="ECO:0000256" key="5">
    <source>
        <dbReference type="ARBA" id="ARBA00022741"/>
    </source>
</evidence>
<accession>A0A172WE06</accession>
<keyword evidence="7 10" id="KW-0648">Protein biosynthesis</keyword>
<dbReference type="InterPro" id="IPR004365">
    <property type="entry name" value="NA-bd_OB_tRNA"/>
</dbReference>
<dbReference type="STRING" id="118110.XW81_01985"/>
<comment type="catalytic activity">
    <reaction evidence="9 10 11">
        <text>tRNA(Lys) + L-lysine + ATP = L-lysyl-tRNA(Lys) + AMP + diphosphate</text>
        <dbReference type="Rhea" id="RHEA:20792"/>
        <dbReference type="Rhea" id="RHEA-COMP:9696"/>
        <dbReference type="Rhea" id="RHEA-COMP:9697"/>
        <dbReference type="ChEBI" id="CHEBI:30616"/>
        <dbReference type="ChEBI" id="CHEBI:32551"/>
        <dbReference type="ChEBI" id="CHEBI:33019"/>
        <dbReference type="ChEBI" id="CHEBI:78442"/>
        <dbReference type="ChEBI" id="CHEBI:78529"/>
        <dbReference type="ChEBI" id="CHEBI:456215"/>
        <dbReference type="EC" id="6.1.1.6"/>
    </reaction>
</comment>
<evidence type="ECO:0000256" key="1">
    <source>
        <dbReference type="ARBA" id="ARBA00008226"/>
    </source>
</evidence>
<dbReference type="RefSeq" id="WP_075474278.1">
    <property type="nucleotide sequence ID" value="NZ_CP011299.1"/>
</dbReference>
<dbReference type="CDD" id="cd00775">
    <property type="entry name" value="LysRS_core"/>
    <property type="match status" value="1"/>
</dbReference>
<dbReference type="Gene3D" id="2.40.50.140">
    <property type="entry name" value="Nucleic acid-binding proteins"/>
    <property type="match status" value="1"/>
</dbReference>
<comment type="similarity">
    <text evidence="1 10">Belongs to the class-II aminoacyl-tRNA synthetase family.</text>
</comment>
<dbReference type="Pfam" id="PF00152">
    <property type="entry name" value="tRNA-synt_2"/>
    <property type="match status" value="1"/>
</dbReference>
<dbReference type="GO" id="GO:0000049">
    <property type="term" value="F:tRNA binding"/>
    <property type="evidence" value="ECO:0007669"/>
    <property type="project" value="TreeGrafter"/>
</dbReference>
<keyword evidence="4 10" id="KW-0479">Metal-binding</keyword>
<dbReference type="CDD" id="cd04322">
    <property type="entry name" value="LysRS_N"/>
    <property type="match status" value="1"/>
</dbReference>
<evidence type="ECO:0000313" key="14">
    <source>
        <dbReference type="Proteomes" id="UP000077654"/>
    </source>
</evidence>
<dbReference type="EC" id="6.1.1.6" evidence="10"/>
<dbReference type="PRINTS" id="PR00982">
    <property type="entry name" value="TRNASYNTHLYS"/>
</dbReference>
<feature type="binding site" evidence="10">
    <location>
        <position position="411"/>
    </location>
    <ligand>
        <name>Mg(2+)</name>
        <dbReference type="ChEBI" id="CHEBI:18420"/>
        <label>1</label>
    </ligand>
</feature>
<keyword evidence="2 10" id="KW-0963">Cytoplasm</keyword>
<name>A0A172WE06_BUCSC</name>
<dbReference type="InterPro" id="IPR045864">
    <property type="entry name" value="aa-tRNA-synth_II/BPL/LPL"/>
</dbReference>
<keyword evidence="8 10" id="KW-0030">Aminoacyl-tRNA synthetase</keyword>
<dbReference type="NCBIfam" id="TIGR00499">
    <property type="entry name" value="lysS_bact"/>
    <property type="match status" value="1"/>
</dbReference>
<protein>
    <recommendedName>
        <fullName evidence="10">Lysine--tRNA ligase</fullName>
        <ecNumber evidence="10">6.1.1.6</ecNumber>
    </recommendedName>
    <alternativeName>
        <fullName evidence="10">Lysyl-tRNA synthetase</fullName>
        <shortName evidence="10">LysRS</shortName>
    </alternativeName>
</protein>
<evidence type="ECO:0000256" key="4">
    <source>
        <dbReference type="ARBA" id="ARBA00022723"/>
    </source>
</evidence>
<dbReference type="PANTHER" id="PTHR42918">
    <property type="entry name" value="LYSYL-TRNA SYNTHETASE"/>
    <property type="match status" value="1"/>
</dbReference>
<evidence type="ECO:0000256" key="7">
    <source>
        <dbReference type="ARBA" id="ARBA00022917"/>
    </source>
</evidence>
<keyword evidence="10 11" id="KW-0460">Magnesium</keyword>
<dbReference type="InterPro" id="IPR012340">
    <property type="entry name" value="NA-bd_OB-fold"/>
</dbReference>
<evidence type="ECO:0000256" key="10">
    <source>
        <dbReference type="HAMAP-Rule" id="MF_00252"/>
    </source>
</evidence>
<comment type="cofactor">
    <cofactor evidence="10 11">
        <name>Mg(2+)</name>
        <dbReference type="ChEBI" id="CHEBI:18420"/>
    </cofactor>
    <text evidence="10 11">Binds 3 Mg(2+) ions per subunit.</text>
</comment>
<dbReference type="Proteomes" id="UP000077654">
    <property type="component" value="Chromosome"/>
</dbReference>
<keyword evidence="5 10" id="KW-0547">Nucleotide-binding</keyword>
<dbReference type="EMBL" id="CP011299">
    <property type="protein sequence ID" value="ANF17155.1"/>
    <property type="molecule type" value="Genomic_DNA"/>
</dbReference>
<comment type="subcellular location">
    <subcellularLocation>
        <location evidence="10">Cytoplasm</location>
    </subcellularLocation>
</comment>
<dbReference type="SUPFAM" id="SSF50249">
    <property type="entry name" value="Nucleic acid-binding proteins"/>
    <property type="match status" value="1"/>
</dbReference>
<sequence>MNGCNNEEVQRRKKLSFIKKNGFNFPNDFKPNINSIEIKNTYKSYSNNKLKVLKLFFSVAGRILKKRVMGKSSFFILKDCEGEIQLYVSQKNIVDKFYEDMIKILDLGDIIGAEGNLFRTQTGELSINCKKLKLLTKSLKPLPDKFHGLYNKEVRYRKRYLDLISNKSLSSVFKTRSDVIINIRKFMLKHKFLEVETPMIQNVPGGATARPFVTYHNSLNLNLYLRISPELYLKRLIIGGFERIFEINKNFRNEGISTRHNPEFTMMEVYMAYSDYKDMMMLTESLLKKIVFSVLGSLRFVYGEYELDFEKSFHKLTMKQAILNFNSNIKLSDLENLKCVLEIVNSLGIQVEKNWGIGKLILEIFNKTVEKKLIQPTFITDYPIEVSPLSRRNNVCSDVADRFELFISGFELANGFSELNDSDDQKSRFLEQTSNQFSKSEDNSIFYDKDYITALEYGLPPTSGMGIGVDRLIMILTNQKSIRDVILFPILKPI</sequence>
<dbReference type="Gene3D" id="3.30.930.10">
    <property type="entry name" value="Bira Bifunctional Protein, Domain 2"/>
    <property type="match status" value="1"/>
</dbReference>
<dbReference type="GO" id="GO:0005524">
    <property type="term" value="F:ATP binding"/>
    <property type="evidence" value="ECO:0007669"/>
    <property type="project" value="UniProtKB-UniRule"/>
</dbReference>
<feature type="domain" description="Aminoacyl-transfer RNA synthetases class-II family profile" evidence="12">
    <location>
        <begin position="173"/>
        <end position="493"/>
    </location>
</feature>
<dbReference type="GO" id="GO:0005829">
    <property type="term" value="C:cytosol"/>
    <property type="evidence" value="ECO:0007669"/>
    <property type="project" value="TreeGrafter"/>
</dbReference>
<organism evidence="13 14">
    <name type="scientific">Buchnera aphidicola subsp. Schlechtendalia chinensis</name>
    <dbReference type="NCBI Taxonomy" id="118110"/>
    <lineage>
        <taxon>Bacteria</taxon>
        <taxon>Pseudomonadati</taxon>
        <taxon>Pseudomonadota</taxon>
        <taxon>Gammaproteobacteria</taxon>
        <taxon>Enterobacterales</taxon>
        <taxon>Erwiniaceae</taxon>
        <taxon>Buchnera</taxon>
    </lineage>
</organism>
<dbReference type="SUPFAM" id="SSF55681">
    <property type="entry name" value="Class II aaRS and biotin synthetases"/>
    <property type="match status" value="1"/>
</dbReference>
<dbReference type="InterPro" id="IPR006195">
    <property type="entry name" value="aa-tRNA-synth_II"/>
</dbReference>
<dbReference type="GO" id="GO:0004824">
    <property type="term" value="F:lysine-tRNA ligase activity"/>
    <property type="evidence" value="ECO:0007669"/>
    <property type="project" value="UniProtKB-UniRule"/>
</dbReference>
<proteinExistence type="inferred from homology"/>
<evidence type="ECO:0000256" key="2">
    <source>
        <dbReference type="ARBA" id="ARBA00022490"/>
    </source>
</evidence>
<evidence type="ECO:0000259" key="12">
    <source>
        <dbReference type="PROSITE" id="PS50862"/>
    </source>
</evidence>
<reference evidence="13 14" key="1">
    <citation type="submission" date="2015-04" db="EMBL/GenBank/DDBJ databases">
        <title>Buchnera aphidicola assembly.</title>
        <authorList>
            <person name="Zhang Y."/>
        </authorList>
    </citation>
    <scope>NUCLEOTIDE SEQUENCE [LARGE SCALE GENOMIC DNA]</scope>
    <source>
        <strain evidence="13 14">SC</strain>
    </source>
</reference>
<evidence type="ECO:0000256" key="9">
    <source>
        <dbReference type="ARBA" id="ARBA00048573"/>
    </source>
</evidence>
<dbReference type="FunFam" id="2.40.50.140:FF:000024">
    <property type="entry name" value="Lysine--tRNA ligase"/>
    <property type="match status" value="1"/>
</dbReference>
<dbReference type="PANTHER" id="PTHR42918:SF15">
    <property type="entry name" value="LYSINE--TRNA LIGASE, CHLOROPLASTIC_MITOCHONDRIAL"/>
    <property type="match status" value="1"/>
</dbReference>
<dbReference type="AlphaFoldDB" id="A0A172WE06"/>
<keyword evidence="3 10" id="KW-0436">Ligase</keyword>
<dbReference type="GO" id="GO:0006430">
    <property type="term" value="P:lysyl-tRNA aminoacylation"/>
    <property type="evidence" value="ECO:0007669"/>
    <property type="project" value="UniProtKB-UniRule"/>
</dbReference>
<dbReference type="InterPro" id="IPR044136">
    <property type="entry name" value="Lys-tRNA-ligase_II_N"/>
</dbReference>
<evidence type="ECO:0000313" key="13">
    <source>
        <dbReference type="EMBL" id="ANF17155.1"/>
    </source>
</evidence>
<dbReference type="InterPro" id="IPR002313">
    <property type="entry name" value="Lys-tRNA-ligase_II"/>
</dbReference>
<feature type="binding site" evidence="10">
    <location>
        <position position="411"/>
    </location>
    <ligand>
        <name>Mg(2+)</name>
        <dbReference type="ChEBI" id="CHEBI:18420"/>
        <label>2</label>
    </ligand>
</feature>
<dbReference type="PROSITE" id="PS50862">
    <property type="entry name" value="AA_TRNA_LIGASE_II"/>
    <property type="match status" value="1"/>
</dbReference>
<evidence type="ECO:0000256" key="6">
    <source>
        <dbReference type="ARBA" id="ARBA00022840"/>
    </source>
</evidence>
<evidence type="ECO:0000256" key="8">
    <source>
        <dbReference type="ARBA" id="ARBA00023146"/>
    </source>
</evidence>
<comment type="subunit">
    <text evidence="10">Homodimer.</text>
</comment>
<evidence type="ECO:0000256" key="3">
    <source>
        <dbReference type="ARBA" id="ARBA00022598"/>
    </source>
</evidence>
<dbReference type="HAMAP" id="MF_00252">
    <property type="entry name" value="Lys_tRNA_synth_class2"/>
    <property type="match status" value="1"/>
</dbReference>
<dbReference type="NCBIfam" id="NF001756">
    <property type="entry name" value="PRK00484.1"/>
    <property type="match status" value="1"/>
</dbReference>